<evidence type="ECO:0000313" key="8">
    <source>
        <dbReference type="EMBL" id="MFC5469590.1"/>
    </source>
</evidence>
<keyword evidence="4" id="KW-0067">ATP-binding</keyword>
<dbReference type="PROSITE" id="PS50109">
    <property type="entry name" value="HIS_KIN"/>
    <property type="match status" value="1"/>
</dbReference>
<dbReference type="Pfam" id="PF06580">
    <property type="entry name" value="His_kinase"/>
    <property type="match status" value="1"/>
</dbReference>
<keyword evidence="9" id="KW-1185">Reference proteome</keyword>
<feature type="domain" description="Histidine kinase" evidence="7">
    <location>
        <begin position="500"/>
        <end position="609"/>
    </location>
</feature>
<dbReference type="InterPro" id="IPR003594">
    <property type="entry name" value="HATPase_dom"/>
</dbReference>
<feature type="transmembrane region" description="Helical" evidence="6">
    <location>
        <begin position="24"/>
        <end position="44"/>
    </location>
</feature>
<keyword evidence="6" id="KW-0812">Transmembrane</keyword>
<dbReference type="Gene3D" id="6.10.340.10">
    <property type="match status" value="1"/>
</dbReference>
<dbReference type="EMBL" id="JBHSMH010000040">
    <property type="protein sequence ID" value="MFC5469590.1"/>
    <property type="molecule type" value="Genomic_DNA"/>
</dbReference>
<reference evidence="9" key="1">
    <citation type="journal article" date="2019" name="Int. J. Syst. Evol. Microbiol.">
        <title>The Global Catalogue of Microorganisms (GCM) 10K type strain sequencing project: providing services to taxonomists for standard genome sequencing and annotation.</title>
        <authorList>
            <consortium name="The Broad Institute Genomics Platform"/>
            <consortium name="The Broad Institute Genome Sequencing Center for Infectious Disease"/>
            <person name="Wu L."/>
            <person name="Ma J."/>
        </authorList>
    </citation>
    <scope>NUCLEOTIDE SEQUENCE [LARGE SCALE GENOMIC DNA]</scope>
    <source>
        <strain evidence="9">CCUG 57113</strain>
    </source>
</reference>
<dbReference type="Proteomes" id="UP001596105">
    <property type="component" value="Unassembled WGS sequence"/>
</dbReference>
<keyword evidence="3 8" id="KW-0418">Kinase</keyword>
<keyword evidence="6" id="KW-0472">Membrane</keyword>
<evidence type="ECO:0000256" key="6">
    <source>
        <dbReference type="SAM" id="Phobius"/>
    </source>
</evidence>
<dbReference type="InterPro" id="IPR050640">
    <property type="entry name" value="Bact_2-comp_sensor_kinase"/>
</dbReference>
<dbReference type="InterPro" id="IPR036890">
    <property type="entry name" value="HATPase_C_sf"/>
</dbReference>
<dbReference type="InterPro" id="IPR005467">
    <property type="entry name" value="His_kinase_dom"/>
</dbReference>
<evidence type="ECO:0000256" key="2">
    <source>
        <dbReference type="ARBA" id="ARBA00022741"/>
    </source>
</evidence>
<evidence type="ECO:0000256" key="3">
    <source>
        <dbReference type="ARBA" id="ARBA00022777"/>
    </source>
</evidence>
<evidence type="ECO:0000256" key="5">
    <source>
        <dbReference type="ARBA" id="ARBA00023012"/>
    </source>
</evidence>
<evidence type="ECO:0000259" key="7">
    <source>
        <dbReference type="PROSITE" id="PS50109"/>
    </source>
</evidence>
<evidence type="ECO:0000256" key="4">
    <source>
        <dbReference type="ARBA" id="ARBA00022840"/>
    </source>
</evidence>
<dbReference type="PANTHER" id="PTHR34220">
    <property type="entry name" value="SENSOR HISTIDINE KINASE YPDA"/>
    <property type="match status" value="1"/>
</dbReference>
<keyword evidence="2" id="KW-0547">Nucleotide-binding</keyword>
<keyword evidence="6" id="KW-1133">Transmembrane helix</keyword>
<dbReference type="Gene3D" id="3.30.565.10">
    <property type="entry name" value="Histidine kinase-like ATPase, C-terminal domain"/>
    <property type="match status" value="1"/>
</dbReference>
<dbReference type="PANTHER" id="PTHR34220:SF7">
    <property type="entry name" value="SENSOR HISTIDINE KINASE YPDA"/>
    <property type="match status" value="1"/>
</dbReference>
<proteinExistence type="predicted"/>
<dbReference type="GO" id="GO:0004673">
    <property type="term" value="F:protein histidine kinase activity"/>
    <property type="evidence" value="ECO:0007669"/>
    <property type="project" value="UniProtKB-EC"/>
</dbReference>
<organism evidence="8 9">
    <name type="scientific">Cohnella suwonensis</name>
    <dbReference type="NCBI Taxonomy" id="696072"/>
    <lineage>
        <taxon>Bacteria</taxon>
        <taxon>Bacillati</taxon>
        <taxon>Bacillota</taxon>
        <taxon>Bacilli</taxon>
        <taxon>Bacillales</taxon>
        <taxon>Paenibacillaceae</taxon>
        <taxon>Cohnella</taxon>
    </lineage>
</organism>
<dbReference type="Pfam" id="PF02518">
    <property type="entry name" value="HATPase_c"/>
    <property type="match status" value="1"/>
</dbReference>
<comment type="caution">
    <text evidence="8">The sequence shown here is derived from an EMBL/GenBank/DDBJ whole genome shotgun (WGS) entry which is preliminary data.</text>
</comment>
<dbReference type="EC" id="2.7.13.3" evidence="8"/>
<feature type="transmembrane region" description="Helical" evidence="6">
    <location>
        <begin position="317"/>
        <end position="336"/>
    </location>
</feature>
<accession>A0ABW0LUM8</accession>
<protein>
    <submittedName>
        <fullName evidence="8">Sensor histidine kinase</fullName>
        <ecNumber evidence="8">2.7.13.3</ecNumber>
    </submittedName>
</protein>
<name>A0ABW0LUM8_9BACL</name>
<keyword evidence="5" id="KW-0902">Two-component regulatory system</keyword>
<keyword evidence="1 8" id="KW-0808">Transferase</keyword>
<dbReference type="InterPro" id="IPR010559">
    <property type="entry name" value="Sig_transdc_His_kin_internal"/>
</dbReference>
<dbReference type="SUPFAM" id="SSF55874">
    <property type="entry name" value="ATPase domain of HSP90 chaperone/DNA topoisomerase II/histidine kinase"/>
    <property type="match status" value="1"/>
</dbReference>
<sequence length="625" mass="71320">MGSGEGSVSRLKGRWKIRTIRGKFLVLTLLLTVVPMIALSFTFYRIAVESLGNKAEEHALQSRLMSENFLNGTITDLNDLTNAILGNPEVQSILRQSAPDDYAFLRNVERVNRIIRAQTQTKPYIISTLIYAANGGTNRSFYQGNDSIRFGGLPSLSEANAYYDRLRKDNRLMWHNGSPFVRADYSLPDEHLFVGKLLRRTEGNYEELGFLMLEIEKSSFFRGISFSSPSSESQYWIVDQVGNPIYRLPENDEADFKALRQIAKDVKEQPEKEKGWLDWHGQRSMISYAPLVNTGWTLLHRIDSETLFEDANRIGRLTIQIFLIVLLAGWVLAYRISDTIRRPLRKLRGLMTVTGSNAATASAVFDTGDEVGQIGDRLQRTMRENQLLNDRIYEAMLSWKEAEFKALQAQINPHFLYNTLESLNGLALANQQREMSDMIGALGKFFRIALSQGSEVIRVSEEVEHVNAYVRVQQFRFRDKFNWISEVDEDTKECFVPKLILQPLVENAIYHGLKKRKGVAYVMLTGSKEGETLKLSIGDDGNGIDPQRLEQIRRVLEGEEERQEEREGGGFGLKNVNERLRYYGPQYGVKIASEQGIYTTVSLILPWWPVRPEGGRKHVSLADRR</sequence>
<evidence type="ECO:0000256" key="1">
    <source>
        <dbReference type="ARBA" id="ARBA00022679"/>
    </source>
</evidence>
<gene>
    <name evidence="8" type="ORF">ACFPPD_12725</name>
</gene>
<dbReference type="RefSeq" id="WP_209751192.1">
    <property type="nucleotide sequence ID" value="NZ_JBHSMH010000040.1"/>
</dbReference>
<evidence type="ECO:0000313" key="9">
    <source>
        <dbReference type="Proteomes" id="UP001596105"/>
    </source>
</evidence>